<name>A0A8S3Z786_9EUPU</name>
<evidence type="ECO:0000313" key="3">
    <source>
        <dbReference type="Proteomes" id="UP000678393"/>
    </source>
</evidence>
<feature type="compositionally biased region" description="Basic and acidic residues" evidence="1">
    <location>
        <begin position="355"/>
        <end position="383"/>
    </location>
</feature>
<proteinExistence type="predicted"/>
<evidence type="ECO:0000313" key="2">
    <source>
        <dbReference type="EMBL" id="CAG5123885.1"/>
    </source>
</evidence>
<evidence type="ECO:0008006" key="4">
    <source>
        <dbReference type="Google" id="ProtNLM"/>
    </source>
</evidence>
<dbReference type="EMBL" id="CAJHNH020001643">
    <property type="protein sequence ID" value="CAG5123885.1"/>
    <property type="molecule type" value="Genomic_DNA"/>
</dbReference>
<dbReference type="Proteomes" id="UP000678393">
    <property type="component" value="Unassembled WGS sequence"/>
</dbReference>
<organism evidence="2 3">
    <name type="scientific">Candidula unifasciata</name>
    <dbReference type="NCBI Taxonomy" id="100452"/>
    <lineage>
        <taxon>Eukaryota</taxon>
        <taxon>Metazoa</taxon>
        <taxon>Spiralia</taxon>
        <taxon>Lophotrochozoa</taxon>
        <taxon>Mollusca</taxon>
        <taxon>Gastropoda</taxon>
        <taxon>Heterobranchia</taxon>
        <taxon>Euthyneura</taxon>
        <taxon>Panpulmonata</taxon>
        <taxon>Eupulmonata</taxon>
        <taxon>Stylommatophora</taxon>
        <taxon>Helicina</taxon>
        <taxon>Helicoidea</taxon>
        <taxon>Geomitridae</taxon>
        <taxon>Candidula</taxon>
    </lineage>
</organism>
<feature type="region of interest" description="Disordered" evidence="1">
    <location>
        <begin position="324"/>
        <end position="391"/>
    </location>
</feature>
<evidence type="ECO:0000256" key="1">
    <source>
        <dbReference type="SAM" id="MobiDB-lite"/>
    </source>
</evidence>
<dbReference type="InterPro" id="IPR031378">
    <property type="entry name" value="SVBP"/>
</dbReference>
<protein>
    <recommendedName>
        <fullName evidence="4">Small vasohibin-binding protein</fullName>
    </recommendedName>
</protein>
<reference evidence="2" key="1">
    <citation type="submission" date="2021-04" db="EMBL/GenBank/DDBJ databases">
        <authorList>
            <consortium name="Molecular Ecology Group"/>
        </authorList>
    </citation>
    <scope>NUCLEOTIDE SEQUENCE</scope>
</reference>
<dbReference type="OrthoDB" id="10035051at2759"/>
<comment type="caution">
    <text evidence="2">The sequence shown here is derived from an EMBL/GenBank/DDBJ whole genome shotgun (WGS) entry which is preliminary data.</text>
</comment>
<keyword evidence="3" id="KW-1185">Reference proteome</keyword>
<sequence>MPTINPQLKISASCKRDLSANRNEAYDEEKSDVINERDDKIAGNNISSINKDSTLIRNMQYDDYLRRKVSELHSHISSSHVQRNASDTSLLWAVREDDEIIKEDSERVSNNELDLFSDNTSDQVVDPSVVPGNLRNARARSAYQIMKEYLSQGCVESTHENSGKKVGSQENSGGGVTHFLQVSQIKAKKKPTISTPSEQQIDKQKERINSTVMDNTSKPSNIYSKSLYSRKLGLLCPAIEDCVPLFKGFRIQGKVKSDLSINIAPYPLKPSKDHLSPYQPNSSAARIKNYKRAAHSFERVVRRKALQGDEQTTLKKVYLTKIQSDDQDRASNDQSSSKPDQQSSCENSSVLAESKPAEAKHRRPKPEAKTSQRERTNSEESKQSKIQSKVMRYEMKRQQRREIYALNKVMTDLENERFILFMQEVNSNTPVI</sequence>
<gene>
    <name evidence="2" type="ORF">CUNI_LOCUS9443</name>
</gene>
<feature type="compositionally biased region" description="Low complexity" evidence="1">
    <location>
        <begin position="332"/>
        <end position="344"/>
    </location>
</feature>
<feature type="region of interest" description="Disordered" evidence="1">
    <location>
        <begin position="266"/>
        <end position="286"/>
    </location>
</feature>
<dbReference type="AlphaFoldDB" id="A0A8S3Z786"/>
<dbReference type="Pfam" id="PF15674">
    <property type="entry name" value="CCDC23"/>
    <property type="match status" value="1"/>
</dbReference>
<accession>A0A8S3Z786</accession>